<evidence type="ECO:0008006" key="3">
    <source>
        <dbReference type="Google" id="ProtNLM"/>
    </source>
</evidence>
<dbReference type="AlphaFoldDB" id="A0A1F7UWW4"/>
<reference evidence="1 2" key="1">
    <citation type="journal article" date="2016" name="Nat. Commun.">
        <title>Thousands of microbial genomes shed light on interconnected biogeochemical processes in an aquifer system.</title>
        <authorList>
            <person name="Anantharaman K."/>
            <person name="Brown C.T."/>
            <person name="Hug L.A."/>
            <person name="Sharon I."/>
            <person name="Castelle C.J."/>
            <person name="Probst A.J."/>
            <person name="Thomas B.C."/>
            <person name="Singh A."/>
            <person name="Wilkins M.J."/>
            <person name="Karaoz U."/>
            <person name="Brodie E.L."/>
            <person name="Williams K.H."/>
            <person name="Hubbard S.S."/>
            <person name="Banfield J.F."/>
        </authorList>
    </citation>
    <scope>NUCLEOTIDE SEQUENCE [LARGE SCALE GENOMIC DNA]</scope>
</reference>
<dbReference type="EMBL" id="MGEK01000023">
    <property type="protein sequence ID" value="OGL82127.1"/>
    <property type="molecule type" value="Genomic_DNA"/>
</dbReference>
<organism evidence="1 2">
    <name type="scientific">Candidatus Uhrbacteria bacterium RIFCSPLOWO2_01_FULL_47_25</name>
    <dbReference type="NCBI Taxonomy" id="1802402"/>
    <lineage>
        <taxon>Bacteria</taxon>
        <taxon>Candidatus Uhriibacteriota</taxon>
    </lineage>
</organism>
<evidence type="ECO:0000313" key="2">
    <source>
        <dbReference type="Proteomes" id="UP000176846"/>
    </source>
</evidence>
<sequence>MNKILITGAVLIIIGGGAFYGGMRYAESKRPQGRGVGASQNLQNMSAEQRQQMIQQFRNGSPNGRRDVAGGEFINGEIIGKDDQSVTIKLRDGGSKIIFLSGSTNIGKTVEGSAGDLEVGKQVMVNGTANSDGSITAESIQIRSLLPVQGQ</sequence>
<proteinExistence type="predicted"/>
<protein>
    <recommendedName>
        <fullName evidence="3">DUF5666 domain-containing protein</fullName>
    </recommendedName>
</protein>
<accession>A0A1F7UWW4</accession>
<comment type="caution">
    <text evidence="1">The sequence shown here is derived from an EMBL/GenBank/DDBJ whole genome shotgun (WGS) entry which is preliminary data.</text>
</comment>
<gene>
    <name evidence="1" type="ORF">A2936_01020</name>
</gene>
<name>A0A1F7UWW4_9BACT</name>
<evidence type="ECO:0000313" key="1">
    <source>
        <dbReference type="EMBL" id="OGL82127.1"/>
    </source>
</evidence>
<dbReference type="Proteomes" id="UP000176846">
    <property type="component" value="Unassembled WGS sequence"/>
</dbReference>